<keyword evidence="1" id="KW-0732">Signal</keyword>
<reference evidence="2" key="1">
    <citation type="submission" date="2020-02" db="EMBL/GenBank/DDBJ databases">
        <authorList>
            <person name="Palmer J.M."/>
        </authorList>
    </citation>
    <scope>NUCLEOTIDE SEQUENCE</scope>
    <source>
        <strain evidence="2">EPUS1.4</strain>
        <tissue evidence="2">Thallus</tissue>
    </source>
</reference>
<evidence type="ECO:0008006" key="4">
    <source>
        <dbReference type="Google" id="ProtNLM"/>
    </source>
</evidence>
<evidence type="ECO:0000313" key="2">
    <source>
        <dbReference type="EMBL" id="KAF7504242.1"/>
    </source>
</evidence>
<dbReference type="AlphaFoldDB" id="A0A8H7AAM8"/>
<accession>A0A8H7AAM8</accession>
<protein>
    <recommendedName>
        <fullName evidence="4">Secreted protein</fullName>
    </recommendedName>
</protein>
<evidence type="ECO:0000256" key="1">
    <source>
        <dbReference type="SAM" id="SignalP"/>
    </source>
</evidence>
<dbReference type="EMBL" id="JAACFV010000144">
    <property type="protein sequence ID" value="KAF7504242.1"/>
    <property type="molecule type" value="Genomic_DNA"/>
</dbReference>
<name>A0A8H7AAM8_9EURO</name>
<sequence>MIGCLHTGGYWLVVALRLSFLPIASDGLLWTDISTRGLPSLLQNGSNPYVRHSIPTQEGRAYTPLDRSAAREDDWRLGTRRKNTRGSGGGTWVDCSVALRSSLGLWSHAILVIISAPPLL</sequence>
<gene>
    <name evidence="2" type="ORF">GJ744_002564</name>
</gene>
<feature type="signal peptide" evidence="1">
    <location>
        <begin position="1"/>
        <end position="27"/>
    </location>
</feature>
<keyword evidence="3" id="KW-1185">Reference proteome</keyword>
<dbReference type="Proteomes" id="UP000606974">
    <property type="component" value="Unassembled WGS sequence"/>
</dbReference>
<feature type="chain" id="PRO_5034411191" description="Secreted protein" evidence="1">
    <location>
        <begin position="28"/>
        <end position="120"/>
    </location>
</feature>
<organism evidence="2 3">
    <name type="scientific">Endocarpon pusillum</name>
    <dbReference type="NCBI Taxonomy" id="364733"/>
    <lineage>
        <taxon>Eukaryota</taxon>
        <taxon>Fungi</taxon>
        <taxon>Dikarya</taxon>
        <taxon>Ascomycota</taxon>
        <taxon>Pezizomycotina</taxon>
        <taxon>Eurotiomycetes</taxon>
        <taxon>Chaetothyriomycetidae</taxon>
        <taxon>Verrucariales</taxon>
        <taxon>Verrucariaceae</taxon>
        <taxon>Endocarpon</taxon>
    </lineage>
</organism>
<comment type="caution">
    <text evidence="2">The sequence shown here is derived from an EMBL/GenBank/DDBJ whole genome shotgun (WGS) entry which is preliminary data.</text>
</comment>
<evidence type="ECO:0000313" key="3">
    <source>
        <dbReference type="Proteomes" id="UP000606974"/>
    </source>
</evidence>
<proteinExistence type="predicted"/>